<keyword evidence="2" id="KW-1185">Reference proteome</keyword>
<name>A0ABR0LRR3_9PEZI</name>
<reference evidence="1 2" key="1">
    <citation type="submission" date="2023-08" db="EMBL/GenBank/DDBJ databases">
        <title>Black Yeasts Isolated from many extreme environments.</title>
        <authorList>
            <person name="Coleine C."/>
            <person name="Stajich J.E."/>
            <person name="Selbmann L."/>
        </authorList>
    </citation>
    <scope>NUCLEOTIDE SEQUENCE [LARGE SCALE GENOMIC DNA]</scope>
    <source>
        <strain evidence="1 2">CCFEE 536</strain>
    </source>
</reference>
<evidence type="ECO:0008006" key="3">
    <source>
        <dbReference type="Google" id="ProtNLM"/>
    </source>
</evidence>
<organism evidence="1 2">
    <name type="scientific">Cryomyces antarcticus</name>
    <dbReference type="NCBI Taxonomy" id="329879"/>
    <lineage>
        <taxon>Eukaryota</taxon>
        <taxon>Fungi</taxon>
        <taxon>Dikarya</taxon>
        <taxon>Ascomycota</taxon>
        <taxon>Pezizomycotina</taxon>
        <taxon>Dothideomycetes</taxon>
        <taxon>Dothideomycetes incertae sedis</taxon>
        <taxon>Cryomyces</taxon>
    </lineage>
</organism>
<accession>A0ABR0LRR3</accession>
<dbReference type="InterPro" id="IPR011990">
    <property type="entry name" value="TPR-like_helical_dom_sf"/>
</dbReference>
<evidence type="ECO:0000313" key="1">
    <source>
        <dbReference type="EMBL" id="KAK5239079.1"/>
    </source>
</evidence>
<dbReference type="Pfam" id="PF13041">
    <property type="entry name" value="PPR_2"/>
    <property type="match status" value="1"/>
</dbReference>
<protein>
    <recommendedName>
        <fullName evidence="3">Pentacotripeptide-repeat region of PRORP domain-containing protein</fullName>
    </recommendedName>
</protein>
<dbReference type="Proteomes" id="UP001357485">
    <property type="component" value="Unassembled WGS sequence"/>
</dbReference>
<dbReference type="EMBL" id="JAVRRA010012516">
    <property type="protein sequence ID" value="KAK5239079.1"/>
    <property type="molecule type" value="Genomic_DNA"/>
</dbReference>
<dbReference type="InterPro" id="IPR002885">
    <property type="entry name" value="PPR_rpt"/>
</dbReference>
<gene>
    <name evidence="1" type="ORF">LTR16_012312</name>
</gene>
<sequence>MIRLALRDDDTRGAMKLLRRMEDTGVLPDAATFTILMDSLFQTSIFGESSASVQQETTIAFLKELEDNGLSMSPH</sequence>
<feature type="non-terminal residue" evidence="1">
    <location>
        <position position="75"/>
    </location>
</feature>
<proteinExistence type="predicted"/>
<evidence type="ECO:0000313" key="2">
    <source>
        <dbReference type="Proteomes" id="UP001357485"/>
    </source>
</evidence>
<dbReference type="Gene3D" id="1.25.40.10">
    <property type="entry name" value="Tetratricopeptide repeat domain"/>
    <property type="match status" value="1"/>
</dbReference>
<comment type="caution">
    <text evidence="1">The sequence shown here is derived from an EMBL/GenBank/DDBJ whole genome shotgun (WGS) entry which is preliminary data.</text>
</comment>